<keyword evidence="10 12" id="KW-0234">DNA repair</keyword>
<dbReference type="Pfam" id="PF01035">
    <property type="entry name" value="DNA_binding_1"/>
    <property type="match status" value="1"/>
</dbReference>
<comment type="similarity">
    <text evidence="12">Belongs to the MGMT family.</text>
</comment>
<gene>
    <name evidence="14" type="ORF">FMM06_09815</name>
</gene>
<dbReference type="PROSITE" id="PS00374">
    <property type="entry name" value="MGMT"/>
    <property type="match status" value="1"/>
</dbReference>
<dbReference type="SUPFAM" id="SSF53155">
    <property type="entry name" value="Methylated DNA-protein cysteine methyltransferase domain"/>
    <property type="match status" value="1"/>
</dbReference>
<dbReference type="InterPro" id="IPR035451">
    <property type="entry name" value="Ada-like_dom_sf"/>
</dbReference>
<dbReference type="HAMAP" id="MF_00772">
    <property type="entry name" value="OGT"/>
    <property type="match status" value="1"/>
</dbReference>
<dbReference type="SMART" id="SM00342">
    <property type="entry name" value="HTH_ARAC"/>
    <property type="match status" value="1"/>
</dbReference>
<dbReference type="EMBL" id="VJWA01000002">
    <property type="protein sequence ID" value="TRW14027.1"/>
    <property type="molecule type" value="Genomic_DNA"/>
</dbReference>
<dbReference type="EC" id="2.1.1.63" evidence="12"/>
<organism evidence="14 15">
    <name type="scientific">Glacieibacterium frigidum</name>
    <dbReference type="NCBI Taxonomy" id="2593303"/>
    <lineage>
        <taxon>Bacteria</taxon>
        <taxon>Pseudomonadati</taxon>
        <taxon>Pseudomonadota</taxon>
        <taxon>Alphaproteobacteria</taxon>
        <taxon>Sphingomonadales</taxon>
        <taxon>Sphingosinicellaceae</taxon>
        <taxon>Glacieibacterium</taxon>
    </lineage>
</organism>
<dbReference type="SUPFAM" id="SSF57884">
    <property type="entry name" value="Ada DNA repair protein, N-terminal domain (N-Ada 10)"/>
    <property type="match status" value="1"/>
</dbReference>
<feature type="domain" description="HTH araC/xylS-type" evidence="13">
    <location>
        <begin position="87"/>
        <end position="185"/>
    </location>
</feature>
<dbReference type="RefSeq" id="WP_144237233.1">
    <property type="nucleotide sequence ID" value="NZ_VJWA01000002.1"/>
</dbReference>
<dbReference type="Gene3D" id="1.10.10.10">
    <property type="entry name" value="Winged helix-like DNA-binding domain superfamily/Winged helix DNA-binding domain"/>
    <property type="match status" value="1"/>
</dbReference>
<dbReference type="InterPro" id="IPR018060">
    <property type="entry name" value="HTH_AraC"/>
</dbReference>
<dbReference type="GO" id="GO:0005737">
    <property type="term" value="C:cytoplasm"/>
    <property type="evidence" value="ECO:0007669"/>
    <property type="project" value="UniProtKB-SubCell"/>
</dbReference>
<keyword evidence="5 12" id="KW-0808">Transferase</keyword>
<evidence type="ECO:0000256" key="12">
    <source>
        <dbReference type="HAMAP-Rule" id="MF_00772"/>
    </source>
</evidence>
<comment type="subcellular location">
    <subcellularLocation>
        <location evidence="12">Cytoplasm</location>
    </subcellularLocation>
</comment>
<dbReference type="PANTHER" id="PTHR10815:SF5">
    <property type="entry name" value="METHYLATED-DNA--PROTEIN-CYSTEINE METHYLTRANSFERASE"/>
    <property type="match status" value="1"/>
</dbReference>
<keyword evidence="7" id="KW-0805">Transcription regulation</keyword>
<comment type="catalytic activity">
    <reaction evidence="1 12">
        <text>a 4-O-methyl-thymidine in DNA + L-cysteinyl-[protein] = a thymidine in DNA + S-methyl-L-cysteinyl-[protein]</text>
        <dbReference type="Rhea" id="RHEA:53428"/>
        <dbReference type="Rhea" id="RHEA-COMP:10131"/>
        <dbReference type="Rhea" id="RHEA-COMP:10132"/>
        <dbReference type="Rhea" id="RHEA-COMP:13555"/>
        <dbReference type="Rhea" id="RHEA-COMP:13556"/>
        <dbReference type="ChEBI" id="CHEBI:29950"/>
        <dbReference type="ChEBI" id="CHEBI:82612"/>
        <dbReference type="ChEBI" id="CHEBI:137386"/>
        <dbReference type="ChEBI" id="CHEBI:137387"/>
        <dbReference type="EC" id="2.1.1.63"/>
    </reaction>
</comment>
<name>A0A552U732_9SPHN</name>
<keyword evidence="3 12" id="KW-0963">Cytoplasm</keyword>
<evidence type="ECO:0000256" key="10">
    <source>
        <dbReference type="ARBA" id="ARBA00023204"/>
    </source>
</evidence>
<keyword evidence="4 12" id="KW-0489">Methyltransferase</keyword>
<dbReference type="SUPFAM" id="SSF46767">
    <property type="entry name" value="Methylated DNA-protein cysteine methyltransferase, C-terminal domain"/>
    <property type="match status" value="1"/>
</dbReference>
<dbReference type="PROSITE" id="PS01124">
    <property type="entry name" value="HTH_ARAC_FAMILY_2"/>
    <property type="match status" value="1"/>
</dbReference>
<dbReference type="CDD" id="cd06445">
    <property type="entry name" value="ATase"/>
    <property type="match status" value="1"/>
</dbReference>
<keyword evidence="6 12" id="KW-0227">DNA damage</keyword>
<sequence length="362" mass="37837">MHTDPQACYAAMLIRDPAADGRFFVCVRTTGIFCRPVCPARTPFLKNVSFVATAADAVAAGYRACKRCRPETARGSPAWTGSAASVARALTLIEKGGLDETRVDALGDRLGLGERQVRRLFKQHVGAPPVVVAQAKRLAAAAPLIDEGTMPMAQVALAAGFGSIRRFNEVWAGVHGETPAARRRRIAKGTPVQLTLTRHTAPVGDLLIVTDAEGALRALDFADYEARMRTLLGRHYGAVTLTDGPAPPAVVAALDAYFAGDATALDGLTVKTGGSEFQRSVWAALRAIPAGTTTGYGALAAMLGKPGAARAVGLANGSNPVGIVVPCHRVIGANGTLTGYAGGVERKRWLLEHEGALARAIL</sequence>
<evidence type="ECO:0000256" key="3">
    <source>
        <dbReference type="ARBA" id="ARBA00022490"/>
    </source>
</evidence>
<evidence type="ECO:0000256" key="4">
    <source>
        <dbReference type="ARBA" id="ARBA00022603"/>
    </source>
</evidence>
<dbReference type="InterPro" id="IPR001497">
    <property type="entry name" value="MethylDNA_cys_MeTrfase_AS"/>
</dbReference>
<comment type="caution">
    <text evidence="14">The sequence shown here is derived from an EMBL/GenBank/DDBJ whole genome shotgun (WGS) entry which is preliminary data.</text>
</comment>
<dbReference type="GO" id="GO:0032259">
    <property type="term" value="P:methylation"/>
    <property type="evidence" value="ECO:0007669"/>
    <property type="project" value="UniProtKB-KW"/>
</dbReference>
<reference evidence="14 15" key="1">
    <citation type="submission" date="2019-07" db="EMBL/GenBank/DDBJ databases">
        <title>Novel species isolated from glacier.</title>
        <authorList>
            <person name="Liu Q."/>
            <person name="Xin Y.-H."/>
        </authorList>
    </citation>
    <scope>NUCLEOTIDE SEQUENCE [LARGE SCALE GENOMIC DNA]</scope>
    <source>
        <strain evidence="14 15">LB1R16</strain>
    </source>
</reference>
<keyword evidence="9" id="KW-0804">Transcription</keyword>
<accession>A0A552U732</accession>
<dbReference type="Gene3D" id="3.40.10.10">
    <property type="entry name" value="DNA Methylphosphotriester Repair Domain"/>
    <property type="match status" value="1"/>
</dbReference>
<dbReference type="Pfam" id="PF02870">
    <property type="entry name" value="Methyltransf_1N"/>
    <property type="match status" value="1"/>
</dbReference>
<dbReference type="GO" id="GO:0008270">
    <property type="term" value="F:zinc ion binding"/>
    <property type="evidence" value="ECO:0007669"/>
    <property type="project" value="InterPro"/>
</dbReference>
<evidence type="ECO:0000313" key="15">
    <source>
        <dbReference type="Proteomes" id="UP000317894"/>
    </source>
</evidence>
<evidence type="ECO:0000256" key="7">
    <source>
        <dbReference type="ARBA" id="ARBA00023015"/>
    </source>
</evidence>
<dbReference type="Pfam" id="PF02805">
    <property type="entry name" value="Ada_Zn_binding"/>
    <property type="match status" value="1"/>
</dbReference>
<dbReference type="InterPro" id="IPR036217">
    <property type="entry name" value="MethylDNA_cys_MeTrfase_DNAb"/>
</dbReference>
<evidence type="ECO:0000256" key="9">
    <source>
        <dbReference type="ARBA" id="ARBA00023163"/>
    </source>
</evidence>
<evidence type="ECO:0000313" key="14">
    <source>
        <dbReference type="EMBL" id="TRW14027.1"/>
    </source>
</evidence>
<evidence type="ECO:0000256" key="1">
    <source>
        <dbReference type="ARBA" id="ARBA00001286"/>
    </source>
</evidence>
<dbReference type="FunFam" id="1.10.10.10:FF:000337">
    <property type="entry name" value="Methylated-DNA--protein-cysteine methyltransferase"/>
    <property type="match status" value="1"/>
</dbReference>
<dbReference type="PANTHER" id="PTHR10815">
    <property type="entry name" value="METHYLATED-DNA--PROTEIN-CYSTEINE METHYLTRANSFERASE"/>
    <property type="match status" value="1"/>
</dbReference>
<evidence type="ECO:0000256" key="6">
    <source>
        <dbReference type="ARBA" id="ARBA00022763"/>
    </source>
</evidence>
<dbReference type="InterPro" id="IPR023546">
    <property type="entry name" value="MGMT"/>
</dbReference>
<evidence type="ECO:0000256" key="5">
    <source>
        <dbReference type="ARBA" id="ARBA00022679"/>
    </source>
</evidence>
<keyword evidence="15" id="KW-1185">Reference proteome</keyword>
<dbReference type="InterPro" id="IPR036631">
    <property type="entry name" value="MGMT_N_sf"/>
</dbReference>
<dbReference type="GO" id="GO:0006307">
    <property type="term" value="P:DNA alkylation repair"/>
    <property type="evidence" value="ECO:0007669"/>
    <property type="project" value="UniProtKB-UniRule"/>
</dbReference>
<dbReference type="Pfam" id="PF12833">
    <property type="entry name" value="HTH_18"/>
    <property type="match status" value="1"/>
</dbReference>
<dbReference type="InterPro" id="IPR004026">
    <property type="entry name" value="Ada_DNA_repair_Zn-bd"/>
</dbReference>
<dbReference type="NCBIfam" id="TIGR00589">
    <property type="entry name" value="ogt"/>
    <property type="match status" value="1"/>
</dbReference>
<dbReference type="OrthoDB" id="9802228at2"/>
<keyword evidence="8" id="KW-0010">Activator</keyword>
<comment type="miscellaneous">
    <text evidence="12">This enzyme catalyzes only one turnover and therefore is not strictly catalytic. According to one definition, an enzyme is a biocatalyst that acts repeatedly and over many reaction cycles.</text>
</comment>
<dbReference type="InterPro" id="IPR014048">
    <property type="entry name" value="MethylDNA_cys_MeTrfase_DNA-bd"/>
</dbReference>
<dbReference type="InterPro" id="IPR036388">
    <property type="entry name" value="WH-like_DNA-bd_sf"/>
</dbReference>
<evidence type="ECO:0000259" key="13">
    <source>
        <dbReference type="PROSITE" id="PS01124"/>
    </source>
</evidence>
<feature type="active site" description="Nucleophile; methyl group acceptor" evidence="12">
    <location>
        <position position="327"/>
    </location>
</feature>
<comment type="catalytic activity">
    <reaction evidence="11 12">
        <text>a 6-O-methyl-2'-deoxyguanosine in DNA + L-cysteinyl-[protein] = S-methyl-L-cysteinyl-[protein] + a 2'-deoxyguanosine in DNA</text>
        <dbReference type="Rhea" id="RHEA:24000"/>
        <dbReference type="Rhea" id="RHEA-COMP:10131"/>
        <dbReference type="Rhea" id="RHEA-COMP:10132"/>
        <dbReference type="Rhea" id="RHEA-COMP:11367"/>
        <dbReference type="Rhea" id="RHEA-COMP:11368"/>
        <dbReference type="ChEBI" id="CHEBI:29950"/>
        <dbReference type="ChEBI" id="CHEBI:82612"/>
        <dbReference type="ChEBI" id="CHEBI:85445"/>
        <dbReference type="ChEBI" id="CHEBI:85448"/>
        <dbReference type="EC" id="2.1.1.63"/>
    </reaction>
</comment>
<dbReference type="InterPro" id="IPR008332">
    <property type="entry name" value="MethylG_MeTrfase_N"/>
</dbReference>
<dbReference type="Gene3D" id="1.10.10.60">
    <property type="entry name" value="Homeodomain-like"/>
    <property type="match status" value="1"/>
</dbReference>
<evidence type="ECO:0000256" key="11">
    <source>
        <dbReference type="ARBA" id="ARBA00049348"/>
    </source>
</evidence>
<comment type="function">
    <text evidence="12">Involved in the cellular defense against the biological effects of O6-methylguanine (O6-MeG) and O4-methylthymine (O4-MeT) in DNA. Repairs the methylated nucleobase in DNA by stoichiometrically transferring the methyl group to a cysteine residue in the enzyme. This is a suicide reaction: the enzyme is irreversibly inactivated.</text>
</comment>
<dbReference type="InterPro" id="IPR009057">
    <property type="entry name" value="Homeodomain-like_sf"/>
</dbReference>
<dbReference type="GO" id="GO:0003700">
    <property type="term" value="F:DNA-binding transcription factor activity"/>
    <property type="evidence" value="ECO:0007669"/>
    <property type="project" value="InterPro"/>
</dbReference>
<evidence type="ECO:0000256" key="8">
    <source>
        <dbReference type="ARBA" id="ARBA00023159"/>
    </source>
</evidence>
<proteinExistence type="inferred from homology"/>
<dbReference type="GO" id="GO:0003908">
    <property type="term" value="F:methylated-DNA-[protein]-cysteine S-methyltransferase activity"/>
    <property type="evidence" value="ECO:0007669"/>
    <property type="project" value="UniProtKB-UniRule"/>
</dbReference>
<protein>
    <recommendedName>
        <fullName evidence="12">Methylated-DNA--protein-cysteine methyltransferase</fullName>
        <ecNumber evidence="12">2.1.1.63</ecNumber>
    </recommendedName>
    <alternativeName>
        <fullName evidence="12">6-O-methylguanine-DNA methyltransferase</fullName>
        <shortName evidence="12">MGMT</shortName>
    </alternativeName>
    <alternativeName>
        <fullName evidence="12">O-6-methylguanine-DNA-alkyltransferase</fullName>
    </alternativeName>
</protein>
<comment type="cofactor">
    <cofactor evidence="2">
        <name>Zn(2+)</name>
        <dbReference type="ChEBI" id="CHEBI:29105"/>
    </cofactor>
</comment>
<dbReference type="GO" id="GO:0043565">
    <property type="term" value="F:sequence-specific DNA binding"/>
    <property type="evidence" value="ECO:0007669"/>
    <property type="project" value="InterPro"/>
</dbReference>
<dbReference type="Proteomes" id="UP000317894">
    <property type="component" value="Unassembled WGS sequence"/>
</dbReference>
<dbReference type="SUPFAM" id="SSF46689">
    <property type="entry name" value="Homeodomain-like"/>
    <property type="match status" value="1"/>
</dbReference>
<dbReference type="AlphaFoldDB" id="A0A552U732"/>
<evidence type="ECO:0000256" key="2">
    <source>
        <dbReference type="ARBA" id="ARBA00001947"/>
    </source>
</evidence>